<reference evidence="3" key="1">
    <citation type="submission" date="2023-03" db="EMBL/GenBank/DDBJ databases">
        <authorList>
            <person name="Steffen K."/>
            <person name="Cardenas P."/>
        </authorList>
    </citation>
    <scope>NUCLEOTIDE SEQUENCE</scope>
</reference>
<feature type="region of interest" description="Disordered" evidence="1">
    <location>
        <begin position="487"/>
        <end position="531"/>
    </location>
</feature>
<proteinExistence type="predicted"/>
<evidence type="ECO:0000313" key="4">
    <source>
        <dbReference type="Proteomes" id="UP001174909"/>
    </source>
</evidence>
<feature type="compositionally biased region" description="Polar residues" evidence="1">
    <location>
        <begin position="352"/>
        <end position="364"/>
    </location>
</feature>
<keyword evidence="4" id="KW-1185">Reference proteome</keyword>
<dbReference type="Proteomes" id="UP001174909">
    <property type="component" value="Unassembled WGS sequence"/>
</dbReference>
<name>A0AA35WVB9_GEOBA</name>
<feature type="transmembrane region" description="Helical" evidence="2">
    <location>
        <begin position="539"/>
        <end position="564"/>
    </location>
</feature>
<organism evidence="3 4">
    <name type="scientific">Geodia barretti</name>
    <name type="common">Barrett's horny sponge</name>
    <dbReference type="NCBI Taxonomy" id="519541"/>
    <lineage>
        <taxon>Eukaryota</taxon>
        <taxon>Metazoa</taxon>
        <taxon>Porifera</taxon>
        <taxon>Demospongiae</taxon>
        <taxon>Heteroscleromorpha</taxon>
        <taxon>Tetractinellida</taxon>
        <taxon>Astrophorina</taxon>
        <taxon>Geodiidae</taxon>
        <taxon>Geodia</taxon>
    </lineage>
</organism>
<evidence type="ECO:0000256" key="2">
    <source>
        <dbReference type="SAM" id="Phobius"/>
    </source>
</evidence>
<feature type="compositionally biased region" description="Polar residues" evidence="1">
    <location>
        <begin position="447"/>
        <end position="460"/>
    </location>
</feature>
<dbReference type="EMBL" id="CASHTH010002777">
    <property type="protein sequence ID" value="CAI8035183.1"/>
    <property type="molecule type" value="Genomic_DNA"/>
</dbReference>
<keyword evidence="2" id="KW-1133">Transmembrane helix</keyword>
<feature type="compositionally biased region" description="Polar residues" evidence="1">
    <location>
        <begin position="387"/>
        <end position="422"/>
    </location>
</feature>
<feature type="compositionally biased region" description="Low complexity" evidence="1">
    <location>
        <begin position="303"/>
        <end position="314"/>
    </location>
</feature>
<evidence type="ECO:0000256" key="1">
    <source>
        <dbReference type="SAM" id="MobiDB-lite"/>
    </source>
</evidence>
<feature type="compositionally biased region" description="Polar residues" evidence="1">
    <location>
        <begin position="274"/>
        <end position="293"/>
    </location>
</feature>
<gene>
    <name evidence="3" type="ORF">GBAR_LOCUS19763</name>
</gene>
<keyword evidence="2" id="KW-0812">Transmembrane</keyword>
<keyword evidence="2" id="KW-0472">Membrane</keyword>
<feature type="compositionally biased region" description="Low complexity" evidence="1">
    <location>
        <begin position="373"/>
        <end position="383"/>
    </location>
</feature>
<sequence>MVTQWSRQQDPLEFITQAHASVQGMTYGFQLLEDIRQIRMVCEQRRDELEQHFTSELQNWMKYSQQTQQIMSRSYPGDRYVEENQQVIEKTIANTYSEIYSSRSRRLSVIQSQCDDSLEELLTQRKLSMLTLITDLLSHNIQELNKLVDELATYEKQLQDGLVSCVATQAMRYESRLSSKVLSPEDFCSGPDIKILAAFLKRMMDIITQEQSQFFGDDEDLRIETPCGTSGCKEHTDSPSESSSTLTVDTQPPQQPYHLPSPSFEEPFTPSNPMTEASNIKPQGSTYNASPKQDYTPDDRTQEMTTSTPTTQPEASLYSTEPSITSETTASDDRKDLTTTQSTPTTQPEASLYSTEPSITSETTASDDRKDLTTTQSTPTTQPEASLYSTEPVTTIETASDEIITQSTPPTQPEANLTSTEAVTRASENPPGPLVTEQNKGEYGVASVQTQTDTSTSFENKVTPEVPGWLDDAVNKILNPCKQNQSLAKGNVKHKKLHQGSFEKGSEDKDLTGNSHSRHADDELSTEATGSGNRLHQSLIYSFATVGFALVVAALVILAAAVMLQHKRRQLAASKLQTQDQKIAIMKETGYVNPTYKLENDE</sequence>
<feature type="compositionally biased region" description="Polar residues" evidence="1">
    <location>
        <begin position="239"/>
        <end position="252"/>
    </location>
</feature>
<feature type="compositionally biased region" description="Low complexity" evidence="1">
    <location>
        <begin position="260"/>
        <end position="273"/>
    </location>
</feature>
<feature type="region of interest" description="Disordered" evidence="1">
    <location>
        <begin position="217"/>
        <end position="463"/>
    </location>
</feature>
<feature type="compositionally biased region" description="Low complexity" evidence="1">
    <location>
        <begin position="338"/>
        <end position="348"/>
    </location>
</feature>
<accession>A0AA35WVB9</accession>
<comment type="caution">
    <text evidence="3">The sequence shown here is derived from an EMBL/GenBank/DDBJ whole genome shotgun (WGS) entry which is preliminary data.</text>
</comment>
<dbReference type="AlphaFoldDB" id="A0AA35WVB9"/>
<evidence type="ECO:0000313" key="3">
    <source>
        <dbReference type="EMBL" id="CAI8035183.1"/>
    </source>
</evidence>
<feature type="compositionally biased region" description="Polar residues" evidence="1">
    <location>
        <begin position="317"/>
        <end position="329"/>
    </location>
</feature>
<protein>
    <submittedName>
        <fullName evidence="3">Uncharacterized protein</fullName>
    </submittedName>
</protein>